<reference evidence="3 4" key="1">
    <citation type="submission" date="2020-02" db="EMBL/GenBank/DDBJ databases">
        <authorList>
            <person name="Zheng R.K."/>
            <person name="Sun C.M."/>
        </authorList>
    </citation>
    <scope>NUCLEOTIDE SEQUENCE [LARGE SCALE GENOMIC DNA]</scope>
    <source>
        <strain evidence="4">rifampicinis</strain>
    </source>
</reference>
<dbReference type="InterPro" id="IPR001932">
    <property type="entry name" value="PPM-type_phosphatase-like_dom"/>
</dbReference>
<feature type="region of interest" description="Disordered" evidence="1">
    <location>
        <begin position="1"/>
        <end position="20"/>
    </location>
</feature>
<evidence type="ECO:0000313" key="3">
    <source>
        <dbReference type="EMBL" id="QPC84057.1"/>
    </source>
</evidence>
<dbReference type="PANTHER" id="PTHR47992">
    <property type="entry name" value="PROTEIN PHOSPHATASE"/>
    <property type="match status" value="1"/>
</dbReference>
<feature type="domain" description="PPM-type phosphatase" evidence="2">
    <location>
        <begin position="7"/>
        <end position="252"/>
    </location>
</feature>
<sequence length="255" mass="27450">MPEWIHDVGWHSDKGMGRENNQDSLAATTIRPGQEADNHPVGIYVIADGMGGHENGEVASQIAVNAVVEHLVNNLLEDKPEAYETWLHQAVSAANKRVVLRQNDAQSNMGTTLLAALVVGADAYIANVGDSRAYIFSEDTIKQVTVDQSFAQMLATAGAIAEAEIEQHPYRNVLTQSIGQDDPVDEDLFKLSLDQGDTLILCSDGLYKEVDQEDMQTMAASDATAQDIAEALVKKANDAGGHDNIAVIVVKIRAA</sequence>
<proteinExistence type="predicted"/>
<accession>A0A7S8IFX5</accession>
<keyword evidence="4" id="KW-1185">Reference proteome</keyword>
<dbReference type="Gene3D" id="3.60.40.10">
    <property type="entry name" value="PPM-type phosphatase domain"/>
    <property type="match status" value="1"/>
</dbReference>
<dbReference type="SMART" id="SM00332">
    <property type="entry name" value="PP2Cc"/>
    <property type="match status" value="1"/>
</dbReference>
<dbReference type="InterPro" id="IPR036457">
    <property type="entry name" value="PPM-type-like_dom_sf"/>
</dbReference>
<protein>
    <submittedName>
        <fullName evidence="3">Stp1/IreP family PP2C-type Ser/Thr phosphatase</fullName>
    </submittedName>
</protein>
<dbReference type="PROSITE" id="PS51746">
    <property type="entry name" value="PPM_2"/>
    <property type="match status" value="1"/>
</dbReference>
<evidence type="ECO:0000259" key="2">
    <source>
        <dbReference type="PROSITE" id="PS51746"/>
    </source>
</evidence>
<dbReference type="Pfam" id="PF13672">
    <property type="entry name" value="PP2C_2"/>
    <property type="match status" value="1"/>
</dbReference>
<dbReference type="SUPFAM" id="SSF81606">
    <property type="entry name" value="PP2C-like"/>
    <property type="match status" value="1"/>
</dbReference>
<dbReference type="GO" id="GO:0004722">
    <property type="term" value="F:protein serine/threonine phosphatase activity"/>
    <property type="evidence" value="ECO:0007669"/>
    <property type="project" value="InterPro"/>
</dbReference>
<dbReference type="AlphaFoldDB" id="A0A7S8IFX5"/>
<dbReference type="KEGG" id="pmet:G4Y79_06670"/>
<evidence type="ECO:0000256" key="1">
    <source>
        <dbReference type="SAM" id="MobiDB-lite"/>
    </source>
</evidence>
<organism evidence="3 4">
    <name type="scientific">Phototrophicus methaneseepsis</name>
    <dbReference type="NCBI Taxonomy" id="2710758"/>
    <lineage>
        <taxon>Bacteria</taxon>
        <taxon>Bacillati</taxon>
        <taxon>Chloroflexota</taxon>
        <taxon>Candidatus Thermofontia</taxon>
        <taxon>Phototrophicales</taxon>
        <taxon>Phototrophicaceae</taxon>
        <taxon>Phototrophicus</taxon>
    </lineage>
</organism>
<evidence type="ECO:0000313" key="4">
    <source>
        <dbReference type="Proteomes" id="UP000594468"/>
    </source>
</evidence>
<name>A0A7S8IFX5_9CHLR</name>
<dbReference type="SMART" id="SM00331">
    <property type="entry name" value="PP2C_SIG"/>
    <property type="match status" value="1"/>
</dbReference>
<dbReference type="InterPro" id="IPR015655">
    <property type="entry name" value="PP2C"/>
</dbReference>
<dbReference type="Proteomes" id="UP000594468">
    <property type="component" value="Chromosome"/>
</dbReference>
<dbReference type="EMBL" id="CP062983">
    <property type="protein sequence ID" value="QPC84057.1"/>
    <property type="molecule type" value="Genomic_DNA"/>
</dbReference>
<dbReference type="CDD" id="cd00143">
    <property type="entry name" value="PP2Cc"/>
    <property type="match status" value="1"/>
</dbReference>
<dbReference type="NCBIfam" id="NF033484">
    <property type="entry name" value="Stp1_PP2C_phos"/>
    <property type="match status" value="1"/>
</dbReference>
<gene>
    <name evidence="3" type="ORF">G4Y79_06670</name>
</gene>
<dbReference type="RefSeq" id="WP_195172121.1">
    <property type="nucleotide sequence ID" value="NZ_CP062983.1"/>
</dbReference>